<proteinExistence type="predicted"/>
<evidence type="ECO:0000313" key="2">
    <source>
        <dbReference type="EMBL" id="QDH79873.1"/>
    </source>
</evidence>
<evidence type="ECO:0000259" key="1">
    <source>
        <dbReference type="Pfam" id="PF16405"/>
    </source>
</evidence>
<dbReference type="OrthoDB" id="1043438at2"/>
<protein>
    <submittedName>
        <fullName evidence="2">DUF5013 domain-containing protein</fullName>
    </submittedName>
</protein>
<gene>
    <name evidence="2" type="ORF">FKX85_12865</name>
</gene>
<dbReference type="EMBL" id="CP041253">
    <property type="protein sequence ID" value="QDH79873.1"/>
    <property type="molecule type" value="Genomic_DNA"/>
</dbReference>
<dbReference type="Proteomes" id="UP000316614">
    <property type="component" value="Chromosome"/>
</dbReference>
<evidence type="ECO:0000313" key="3">
    <source>
        <dbReference type="Proteomes" id="UP000316614"/>
    </source>
</evidence>
<dbReference type="PROSITE" id="PS51257">
    <property type="entry name" value="PROKAR_LIPOPROTEIN"/>
    <property type="match status" value="1"/>
</dbReference>
<dbReference type="InterPro" id="IPR032181">
    <property type="entry name" value="DUF5013"/>
</dbReference>
<dbReference type="Pfam" id="PF16405">
    <property type="entry name" value="DUF5013"/>
    <property type="match status" value="1"/>
</dbReference>
<organism evidence="2 3">
    <name type="scientific">Echinicola soli</name>
    <dbReference type="NCBI Taxonomy" id="2591634"/>
    <lineage>
        <taxon>Bacteria</taxon>
        <taxon>Pseudomonadati</taxon>
        <taxon>Bacteroidota</taxon>
        <taxon>Cytophagia</taxon>
        <taxon>Cytophagales</taxon>
        <taxon>Cyclobacteriaceae</taxon>
        <taxon>Echinicola</taxon>
    </lineage>
</organism>
<dbReference type="AlphaFoldDB" id="A0A514CJ64"/>
<dbReference type="RefSeq" id="WP_141615110.1">
    <property type="nucleotide sequence ID" value="NZ_CP041253.1"/>
</dbReference>
<name>A0A514CJ64_9BACT</name>
<dbReference type="KEGG" id="echi:FKX85_12865"/>
<keyword evidence="3" id="KW-1185">Reference proteome</keyword>
<reference evidence="2 3" key="1">
    <citation type="submission" date="2019-06" db="EMBL/GenBank/DDBJ databases">
        <title>Echinicola alkalisoli sp. nov. isolated from saline soil.</title>
        <authorList>
            <person name="Sun J.-Q."/>
            <person name="Xu L."/>
        </authorList>
    </citation>
    <scope>NUCLEOTIDE SEQUENCE [LARGE SCALE GENOMIC DNA]</scope>
    <source>
        <strain evidence="2 3">LN3S3</strain>
    </source>
</reference>
<feature type="domain" description="DUF5013" evidence="1">
    <location>
        <begin position="236"/>
        <end position="375"/>
    </location>
</feature>
<sequence>MKKIDISKLLLVISVVYLAFSCSQMDDYREFVPDGEKTYSGKVDSLQIIGGDHKVMIWGLLTSDPKIEQARISWNAGSESIVIPVTKTSGVDTLQHVIGELEENNYTFEVVTIDNEGNESVPVYATGTAYGERYSSALNNRPIEKADLTVWNQNTIVEFGQLDLATGPLYSEIEYVDNEGERHFLDVPLESTEVVLENYQVGTDFKLRTYYKPEPHSMDTFPTEAGSVAPKVTYMRNMQVPFSTSEKSGRWGNLEGWITNDNAKIHGGYGGWDERSSGIFNLESGWGAPGISNGKIYQTFEVPSGSFTFRIKDLLSGNLSEDDDVYLVVAYGEELPDVENLDEAIAYTQVVASSPIGELAVDFDIQEGSTQISVGYLSTQSDAGRYCNIRAFDFVQH</sequence>
<accession>A0A514CJ64</accession>
<dbReference type="Pfam" id="PF16389">
    <property type="entry name" value="DUF4998"/>
    <property type="match status" value="1"/>
</dbReference>